<dbReference type="RefSeq" id="XP_028031135.1">
    <property type="nucleotide sequence ID" value="XM_028175334.1"/>
</dbReference>
<evidence type="ECO:0000313" key="8">
    <source>
        <dbReference type="Proteomes" id="UP000504629"/>
    </source>
</evidence>
<dbReference type="RefSeq" id="XP_028031138.1">
    <property type="nucleotide sequence ID" value="XM_028175337.1"/>
</dbReference>
<dbReference type="PANTHER" id="PTHR43142">
    <property type="entry name" value="CARBOXYLIC ESTER HYDROLASE"/>
    <property type="match status" value="1"/>
</dbReference>
<dbReference type="PROSITE" id="PS00122">
    <property type="entry name" value="CARBOXYLESTERASE_B_1"/>
    <property type="match status" value="1"/>
</dbReference>
<dbReference type="RefSeq" id="XP_028031137.1">
    <property type="nucleotide sequence ID" value="XM_028175336.1"/>
</dbReference>
<evidence type="ECO:0000313" key="10">
    <source>
        <dbReference type="RefSeq" id="XP_028031137.1"/>
    </source>
</evidence>
<evidence type="ECO:0000256" key="1">
    <source>
        <dbReference type="ARBA" id="ARBA00005964"/>
    </source>
</evidence>
<protein>
    <recommendedName>
        <fullName evidence="6">Carboxylic ester hydrolase</fullName>
        <ecNumber evidence="6">3.1.1.-</ecNumber>
    </recommendedName>
</protein>
<evidence type="ECO:0000259" key="7">
    <source>
        <dbReference type="Pfam" id="PF00135"/>
    </source>
</evidence>
<keyword evidence="5" id="KW-0325">Glycoprotein</keyword>
<name>A0A6J2JNM2_BOMMA</name>
<dbReference type="OrthoDB" id="19653at2759"/>
<accession>A0A6J2JNM2</accession>
<evidence type="ECO:0000313" key="12">
    <source>
        <dbReference type="RefSeq" id="XP_028031139.1"/>
    </source>
</evidence>
<evidence type="ECO:0000313" key="9">
    <source>
        <dbReference type="RefSeq" id="XP_028031135.1"/>
    </source>
</evidence>
<dbReference type="RefSeq" id="XP_028031139.1">
    <property type="nucleotide sequence ID" value="XM_028175338.1"/>
</dbReference>
<sequence length="540" mass="61480">MCVRAKWLVLWSLWAARLVPQPTVTVRVSNGLLRGAVAHDGSHLLFFGIPYAATDTEHRFQNPNPEPKWEGVFDAYNEHIRCYQRFSPTKISGREDCLTLNVYTPNNYDSIRPVMVFIHGGGFRDGSASPFMYGSEYLIKHGVVLVTINYRLEVLGFLCLGIKEAPGNVGLKDQVAALRWIKTNIRAFGGDPDNITIFGESAGSASVMYHMLTPMSRGLFNKAILQSGSAITPWSFQFEPLKTASLLAQSMGVKTEDPHELYKLFANMPAEELLKTRVPRRKGDIVLSENIFVPCVDKEIEGMERFLPDTPINLISNNQYQKVPVIIGFNNAEGYLFAGKENETTLANFNICNALPRDLIFPTEDEKNDTVNRLRGLYSIRRPEDYLKNIAKYEGDTSITYPTIASIDLLSKSTDGLIYAYKLSYDGWLNVPKWYFGFRKYPGAAHADELFYLFKVKVPLVMEFIEIEFINKITTLWTNFAKFGNPTPFPSSTLPVTWKPFKTSDPKILVIDKQFSEESLWSDEVMLYWDTIYTKYRRKL</sequence>
<feature type="signal peptide" evidence="6">
    <location>
        <begin position="1"/>
        <end position="20"/>
    </location>
</feature>
<feature type="domain" description="Carboxylesterase type B" evidence="7">
    <location>
        <begin position="25"/>
        <end position="516"/>
    </location>
</feature>
<evidence type="ECO:0000256" key="6">
    <source>
        <dbReference type="RuleBase" id="RU361235"/>
    </source>
</evidence>
<dbReference type="SUPFAM" id="SSF53474">
    <property type="entry name" value="alpha/beta-Hydrolases"/>
    <property type="match status" value="1"/>
</dbReference>
<dbReference type="Proteomes" id="UP000504629">
    <property type="component" value="Unplaced"/>
</dbReference>
<dbReference type="InterPro" id="IPR029058">
    <property type="entry name" value="AB_hydrolase_fold"/>
</dbReference>
<gene>
    <name evidence="9 10 11 12" type="primary">LOC114243739</name>
</gene>
<proteinExistence type="inferred from homology"/>
<evidence type="ECO:0000256" key="5">
    <source>
        <dbReference type="ARBA" id="ARBA00023180"/>
    </source>
</evidence>
<keyword evidence="8" id="KW-1185">Reference proteome</keyword>
<organism evidence="8 9">
    <name type="scientific">Bombyx mandarina</name>
    <name type="common">Wild silk moth</name>
    <name type="synonym">Wild silkworm</name>
    <dbReference type="NCBI Taxonomy" id="7092"/>
    <lineage>
        <taxon>Eukaryota</taxon>
        <taxon>Metazoa</taxon>
        <taxon>Ecdysozoa</taxon>
        <taxon>Arthropoda</taxon>
        <taxon>Hexapoda</taxon>
        <taxon>Insecta</taxon>
        <taxon>Pterygota</taxon>
        <taxon>Neoptera</taxon>
        <taxon>Endopterygota</taxon>
        <taxon>Lepidoptera</taxon>
        <taxon>Glossata</taxon>
        <taxon>Ditrysia</taxon>
        <taxon>Bombycoidea</taxon>
        <taxon>Bombycidae</taxon>
        <taxon>Bombycinae</taxon>
        <taxon>Bombyx</taxon>
    </lineage>
</organism>
<dbReference type="PROSITE" id="PS00941">
    <property type="entry name" value="CARBOXYLESTERASE_B_2"/>
    <property type="match status" value="1"/>
</dbReference>
<reference evidence="9 10" key="1">
    <citation type="submission" date="2025-04" db="UniProtKB">
        <authorList>
            <consortium name="RefSeq"/>
        </authorList>
    </citation>
    <scope>IDENTIFICATION</scope>
    <source>
        <tissue evidence="9 10">Silk gland</tissue>
    </source>
</reference>
<dbReference type="KEGG" id="bman:114243739"/>
<comment type="similarity">
    <text evidence="1 6">Belongs to the type-B carboxylesterase/lipase family.</text>
</comment>
<dbReference type="InterPro" id="IPR002018">
    <property type="entry name" value="CarbesteraseB"/>
</dbReference>
<dbReference type="PANTHER" id="PTHR43142:SF1">
    <property type="entry name" value="CARBOXYLIC ESTER HYDROLASE"/>
    <property type="match status" value="1"/>
</dbReference>
<keyword evidence="3 6" id="KW-0378">Hydrolase</keyword>
<dbReference type="AlphaFoldDB" id="A0A6J2JNM2"/>
<dbReference type="GeneID" id="114243739"/>
<feature type="chain" id="PRO_5044518293" description="Carboxylic ester hydrolase" evidence="6">
    <location>
        <begin position="21"/>
        <end position="540"/>
    </location>
</feature>
<keyword evidence="2" id="KW-0719">Serine esterase</keyword>
<dbReference type="EC" id="3.1.1.-" evidence="6"/>
<keyword evidence="6" id="KW-0732">Signal</keyword>
<dbReference type="Pfam" id="PF00135">
    <property type="entry name" value="COesterase"/>
    <property type="match status" value="1"/>
</dbReference>
<evidence type="ECO:0000256" key="3">
    <source>
        <dbReference type="ARBA" id="ARBA00022801"/>
    </source>
</evidence>
<dbReference type="InterPro" id="IPR019819">
    <property type="entry name" value="Carboxylesterase_B_CS"/>
</dbReference>
<evidence type="ECO:0000256" key="2">
    <source>
        <dbReference type="ARBA" id="ARBA00022487"/>
    </source>
</evidence>
<keyword evidence="4" id="KW-1015">Disulfide bond</keyword>
<dbReference type="InterPro" id="IPR019826">
    <property type="entry name" value="Carboxylesterase_B_AS"/>
</dbReference>
<dbReference type="GO" id="GO:0052689">
    <property type="term" value="F:carboxylic ester hydrolase activity"/>
    <property type="evidence" value="ECO:0007669"/>
    <property type="project" value="UniProtKB-KW"/>
</dbReference>
<evidence type="ECO:0000256" key="4">
    <source>
        <dbReference type="ARBA" id="ARBA00023157"/>
    </source>
</evidence>
<evidence type="ECO:0000313" key="11">
    <source>
        <dbReference type="RefSeq" id="XP_028031138.1"/>
    </source>
</evidence>
<dbReference type="Gene3D" id="3.40.50.1820">
    <property type="entry name" value="alpha/beta hydrolase"/>
    <property type="match status" value="1"/>
</dbReference>